<name>A0AA36UMW7_9NEIS</name>
<accession>A0AA36UMW7</accession>
<evidence type="ECO:0000313" key="2">
    <source>
        <dbReference type="Proteomes" id="UP000004982"/>
    </source>
</evidence>
<dbReference type="EMBL" id="AFQE01000014">
    <property type="protein sequence ID" value="EGQ78380.1"/>
    <property type="molecule type" value="Genomic_DNA"/>
</dbReference>
<proteinExistence type="predicted"/>
<dbReference type="Proteomes" id="UP000004982">
    <property type="component" value="Unassembled WGS sequence"/>
</dbReference>
<protein>
    <submittedName>
        <fullName evidence="1">Uncharacterized protein</fullName>
    </submittedName>
</protein>
<gene>
    <name evidence="1" type="ORF">HMPREF9418_0176</name>
</gene>
<reference evidence="1 2" key="1">
    <citation type="submission" date="2011-05" db="EMBL/GenBank/DDBJ databases">
        <authorList>
            <person name="Muzny D."/>
            <person name="Qin X."/>
            <person name="Deng J."/>
            <person name="Jiang H."/>
            <person name="Liu Y."/>
            <person name="Qu J."/>
            <person name="Song X.-Z."/>
            <person name="Zhang L."/>
            <person name="Thornton R."/>
            <person name="Coyle M."/>
            <person name="Francisco L."/>
            <person name="Jackson L."/>
            <person name="Javaid M."/>
            <person name="Korchina V."/>
            <person name="Kovar C."/>
            <person name="Mata R."/>
            <person name="Mathew T."/>
            <person name="Ngo R."/>
            <person name="Nguyen L."/>
            <person name="Nguyen N."/>
            <person name="Okwuonu G."/>
            <person name="Ongeri F."/>
            <person name="Pham C."/>
            <person name="Simmons D."/>
            <person name="Wilczek-Boney K."/>
            <person name="Hale W."/>
            <person name="Jakkamsetti A."/>
            <person name="Pham P."/>
            <person name="Ruth R."/>
            <person name="San Lucas F."/>
            <person name="Warren J."/>
            <person name="Zhang J."/>
            <person name="Zhao Z."/>
            <person name="Zhou C."/>
            <person name="Zhu D."/>
            <person name="Lee S."/>
            <person name="Bess C."/>
            <person name="Blankenburg K."/>
            <person name="Forbes L."/>
            <person name="Fu Q."/>
            <person name="Gubbala S."/>
            <person name="Hirani K."/>
            <person name="Jayaseelan J.C."/>
            <person name="Lara F."/>
            <person name="Munidasa M."/>
            <person name="Palculict T."/>
            <person name="Patil S."/>
            <person name="Pu L.-L."/>
            <person name="Saada N."/>
            <person name="Tang L."/>
            <person name="Weissenberger G."/>
            <person name="Zhu Y."/>
            <person name="Hemphill L."/>
            <person name="Shang Y."/>
            <person name="Youmans B."/>
            <person name="Ayvaz T."/>
            <person name="Ross M."/>
            <person name="Santibanez J."/>
            <person name="Aqrawi P."/>
            <person name="Gross S."/>
            <person name="Joshi V."/>
            <person name="Fowler G."/>
            <person name="Nazareth L."/>
            <person name="Reid J."/>
            <person name="Worley K."/>
            <person name="Petrosino J."/>
            <person name="Highlander S."/>
            <person name="Gibbs R."/>
        </authorList>
    </citation>
    <scope>NUCLEOTIDE SEQUENCE [LARGE SCALE GENOMIC DNA]</scope>
    <source>
        <strain evidence="1 2">ATCC 33926</strain>
    </source>
</reference>
<organism evidence="1 2">
    <name type="scientific">Neisseria macacae ATCC 33926</name>
    <dbReference type="NCBI Taxonomy" id="997348"/>
    <lineage>
        <taxon>Bacteria</taxon>
        <taxon>Pseudomonadati</taxon>
        <taxon>Pseudomonadota</taxon>
        <taxon>Betaproteobacteria</taxon>
        <taxon>Neisseriales</taxon>
        <taxon>Neisseriaceae</taxon>
        <taxon>Neisseria</taxon>
    </lineage>
</organism>
<sequence length="43" mass="5123">MLNKIPDFITRFENYFAPYLSNCPNEQNGFFAHPEQHLLLSHQ</sequence>
<evidence type="ECO:0000313" key="1">
    <source>
        <dbReference type="EMBL" id="EGQ78380.1"/>
    </source>
</evidence>
<dbReference type="AlphaFoldDB" id="A0AA36UMW7"/>
<comment type="caution">
    <text evidence="1">The sequence shown here is derived from an EMBL/GenBank/DDBJ whole genome shotgun (WGS) entry which is preliminary data.</text>
</comment>